<dbReference type="InterPro" id="IPR009403">
    <property type="entry name" value="UPF0637"/>
</dbReference>
<dbReference type="Gene3D" id="3.30.930.20">
    <property type="entry name" value="Protein of unknown function DUF1054"/>
    <property type="match status" value="1"/>
</dbReference>
<evidence type="ECO:0000313" key="2">
    <source>
        <dbReference type="EMBL" id="KEO83059.1"/>
    </source>
</evidence>
<reference evidence="2 3" key="1">
    <citation type="journal article" date="2013" name="Int. J. Syst. Evol. Microbiol.">
        <title>Tumebacillus flagellatus sp. nov., an alpha-amylase/pullulanase-producing bacterium isolated from cassava wastewater.</title>
        <authorList>
            <person name="Wang Q."/>
            <person name="Xie N."/>
            <person name="Qin Y."/>
            <person name="Shen N."/>
            <person name="Zhu J."/>
            <person name="Mi H."/>
            <person name="Huang R."/>
        </authorList>
    </citation>
    <scope>NUCLEOTIDE SEQUENCE [LARGE SCALE GENOMIC DNA]</scope>
    <source>
        <strain evidence="2 3">GST4</strain>
    </source>
</reference>
<dbReference type="InterPro" id="IPR053707">
    <property type="entry name" value="UPF0637_domain_sf"/>
</dbReference>
<dbReference type="eggNOG" id="COG4493">
    <property type="taxonomic scope" value="Bacteria"/>
</dbReference>
<dbReference type="PIRSF" id="PIRSF021332">
    <property type="entry name" value="DUF1054"/>
    <property type="match status" value="1"/>
</dbReference>
<proteinExistence type="inferred from homology"/>
<evidence type="ECO:0000313" key="3">
    <source>
        <dbReference type="Proteomes" id="UP000027931"/>
    </source>
</evidence>
<accession>A0A074LPQ2</accession>
<sequence>MKFTGFEPQDFDLFAIEGLEPRMEALIAHLRVKLTQLGEDFVPILSELTGDEMFAHVAKHARRTTNPPHDSWVAWSKNKKGYKMYPHFQIGAWQTHAFVQFGLIYESPMKGVFAEQMIENLDEIKKQIPNHYLWYPDHMNPSGMVMSEMEQEDYERIARRLANQKNGEVMIGIKIPRDEAIQLSPEAFTAKATETFRTLAPLYQLAFSTVQA</sequence>
<dbReference type="Proteomes" id="UP000027931">
    <property type="component" value="Unassembled WGS sequence"/>
</dbReference>
<dbReference type="STRING" id="1157490.EL26_12290"/>
<comment type="similarity">
    <text evidence="1">Belongs to the UPF0637 family.</text>
</comment>
<name>A0A074LPQ2_9BACL</name>
<protein>
    <recommendedName>
        <fullName evidence="1">UPF0637 protein EL26_12290</fullName>
    </recommendedName>
</protein>
<dbReference type="Pfam" id="PF06335">
    <property type="entry name" value="DUF1054"/>
    <property type="match status" value="1"/>
</dbReference>
<dbReference type="OrthoDB" id="9812818at2"/>
<gene>
    <name evidence="2" type="ORF">EL26_12290</name>
</gene>
<dbReference type="RefSeq" id="WP_038088636.1">
    <property type="nucleotide sequence ID" value="NZ_JMIR01000015.1"/>
</dbReference>
<comment type="caution">
    <text evidence="2">The sequence shown here is derived from an EMBL/GenBank/DDBJ whole genome shotgun (WGS) entry which is preliminary data.</text>
</comment>
<dbReference type="HAMAP" id="MF_01851">
    <property type="entry name" value="UPF0637"/>
    <property type="match status" value="1"/>
</dbReference>
<organism evidence="2 3">
    <name type="scientific">Tumebacillus flagellatus</name>
    <dbReference type="NCBI Taxonomy" id="1157490"/>
    <lineage>
        <taxon>Bacteria</taxon>
        <taxon>Bacillati</taxon>
        <taxon>Bacillota</taxon>
        <taxon>Bacilli</taxon>
        <taxon>Bacillales</taxon>
        <taxon>Alicyclobacillaceae</taxon>
        <taxon>Tumebacillus</taxon>
    </lineage>
</organism>
<dbReference type="SUPFAM" id="SSF142913">
    <property type="entry name" value="YktB/PF0168-like"/>
    <property type="match status" value="1"/>
</dbReference>
<evidence type="ECO:0000256" key="1">
    <source>
        <dbReference type="HAMAP-Rule" id="MF_01851"/>
    </source>
</evidence>
<keyword evidence="3" id="KW-1185">Reference proteome</keyword>
<dbReference type="EMBL" id="JMIR01000015">
    <property type="protein sequence ID" value="KEO83059.1"/>
    <property type="molecule type" value="Genomic_DNA"/>
</dbReference>
<dbReference type="AlphaFoldDB" id="A0A074LPQ2"/>